<dbReference type="AlphaFoldDB" id="A0A7X1LTC4"/>
<organism evidence="1 2">
    <name type="scientific">Streptomyces mexicanus</name>
    <dbReference type="NCBI Taxonomy" id="178566"/>
    <lineage>
        <taxon>Bacteria</taxon>
        <taxon>Bacillati</taxon>
        <taxon>Actinomycetota</taxon>
        <taxon>Actinomycetes</taxon>
        <taxon>Kitasatosporales</taxon>
        <taxon>Streptomycetaceae</taxon>
        <taxon>Streptomyces</taxon>
    </lineage>
</organism>
<protein>
    <submittedName>
        <fullName evidence="1">Uncharacterized protein</fullName>
    </submittedName>
</protein>
<gene>
    <name evidence="1" type="ORF">H1R13_27620</name>
</gene>
<dbReference type="Proteomes" id="UP000517694">
    <property type="component" value="Unassembled WGS sequence"/>
</dbReference>
<accession>A0A7X1LTC4</accession>
<reference evidence="1 2" key="1">
    <citation type="submission" date="2020-08" db="EMBL/GenBank/DDBJ databases">
        <title>Whole-Genome Sequence of French Clinical Streptomyces mexicanus Strain Q0842.</title>
        <authorList>
            <person name="Boxberger M."/>
            <person name="La Scola B."/>
        </authorList>
    </citation>
    <scope>NUCLEOTIDE SEQUENCE [LARGE SCALE GENOMIC DNA]</scope>
    <source>
        <strain evidence="1 2">Marseille-Q0842</strain>
    </source>
</reference>
<dbReference type="EMBL" id="JACMHY010000013">
    <property type="protein sequence ID" value="MBC2868597.1"/>
    <property type="molecule type" value="Genomic_DNA"/>
</dbReference>
<sequence>MTQTVTITDEMPDEWVADVVAAVERRGWTVQDAHESAIIVQLGTRETAVLDADSGSVLVIGWTEQHGIDWGLSSDAGATVNEAQSMTEEAAPEAIAAAVDRLMLAGRPDAHLVQHAMPATAASAACTCETVQPCGGIITDAECPDHGARRAPQMWWHWEGPTCALA</sequence>
<dbReference type="OrthoDB" id="4232798at2"/>
<evidence type="ECO:0000313" key="2">
    <source>
        <dbReference type="Proteomes" id="UP000517694"/>
    </source>
</evidence>
<name>A0A7X1LTC4_9ACTN</name>
<comment type="caution">
    <text evidence="1">The sequence shown here is derived from an EMBL/GenBank/DDBJ whole genome shotgun (WGS) entry which is preliminary data.</text>
</comment>
<keyword evidence="2" id="KW-1185">Reference proteome</keyword>
<evidence type="ECO:0000313" key="1">
    <source>
        <dbReference type="EMBL" id="MBC2868597.1"/>
    </source>
</evidence>
<proteinExistence type="predicted"/>
<dbReference type="RefSeq" id="WP_159674662.1">
    <property type="nucleotide sequence ID" value="NZ_JACMHY010000013.1"/>
</dbReference>